<evidence type="ECO:0000256" key="1">
    <source>
        <dbReference type="SAM" id="MobiDB-lite"/>
    </source>
</evidence>
<protein>
    <submittedName>
        <fullName evidence="2">Uncharacterized protein</fullName>
    </submittedName>
</protein>
<accession>A0A822YRU8</accession>
<feature type="region of interest" description="Disordered" evidence="1">
    <location>
        <begin position="1"/>
        <end position="27"/>
    </location>
</feature>
<name>A0A822YRU8_NELNU</name>
<evidence type="ECO:0000313" key="3">
    <source>
        <dbReference type="Proteomes" id="UP000607653"/>
    </source>
</evidence>
<keyword evidence="3" id="KW-1185">Reference proteome</keyword>
<reference evidence="2 3" key="1">
    <citation type="journal article" date="2020" name="Mol. Biol. Evol.">
        <title>Distinct Expression and Methylation Patterns for Genes with Different Fates following a Single Whole-Genome Duplication in Flowering Plants.</title>
        <authorList>
            <person name="Shi T."/>
            <person name="Rahmani R.S."/>
            <person name="Gugger P.F."/>
            <person name="Wang M."/>
            <person name="Li H."/>
            <person name="Zhang Y."/>
            <person name="Li Z."/>
            <person name="Wang Q."/>
            <person name="Van de Peer Y."/>
            <person name="Marchal K."/>
            <person name="Chen J."/>
        </authorList>
    </citation>
    <scope>NUCLEOTIDE SEQUENCE [LARGE SCALE GENOMIC DNA]</scope>
    <source>
        <tissue evidence="2">Leaf</tissue>
    </source>
</reference>
<dbReference type="AlphaFoldDB" id="A0A822YRU8"/>
<gene>
    <name evidence="2" type="ORF">HUJ06_005880</name>
</gene>
<evidence type="ECO:0000313" key="2">
    <source>
        <dbReference type="EMBL" id="DAD35240.1"/>
    </source>
</evidence>
<comment type="caution">
    <text evidence="2">The sequence shown here is derived from an EMBL/GenBank/DDBJ whole genome shotgun (WGS) entry which is preliminary data.</text>
</comment>
<proteinExistence type="predicted"/>
<organism evidence="2 3">
    <name type="scientific">Nelumbo nucifera</name>
    <name type="common">Sacred lotus</name>
    <dbReference type="NCBI Taxonomy" id="4432"/>
    <lineage>
        <taxon>Eukaryota</taxon>
        <taxon>Viridiplantae</taxon>
        <taxon>Streptophyta</taxon>
        <taxon>Embryophyta</taxon>
        <taxon>Tracheophyta</taxon>
        <taxon>Spermatophyta</taxon>
        <taxon>Magnoliopsida</taxon>
        <taxon>Proteales</taxon>
        <taxon>Nelumbonaceae</taxon>
        <taxon>Nelumbo</taxon>
    </lineage>
</organism>
<sequence>MRKKKSPTQVASETEGDSLGQNSQTERDLVVEVPRIIDTRAERNVQVAKSLGLQIWGGENLPERRFD</sequence>
<dbReference type="EMBL" id="DUZY01000004">
    <property type="protein sequence ID" value="DAD35240.1"/>
    <property type="molecule type" value="Genomic_DNA"/>
</dbReference>
<dbReference type="Proteomes" id="UP000607653">
    <property type="component" value="Unassembled WGS sequence"/>
</dbReference>